<feature type="transmembrane region" description="Helical" evidence="12">
    <location>
        <begin position="6"/>
        <end position="22"/>
    </location>
</feature>
<comment type="subcellular location">
    <subcellularLocation>
        <location evidence="1">Endoplasmic reticulum membrane</location>
        <topology evidence="1">Multi-pass membrane protein</topology>
    </subcellularLocation>
</comment>
<feature type="transmembrane region" description="Helical" evidence="12">
    <location>
        <begin position="99"/>
        <end position="119"/>
    </location>
</feature>
<evidence type="ECO:0000256" key="4">
    <source>
        <dbReference type="ARBA" id="ARBA00022692"/>
    </source>
</evidence>
<dbReference type="InterPro" id="IPR012932">
    <property type="entry name" value="VKOR"/>
</dbReference>
<evidence type="ECO:0000256" key="8">
    <source>
        <dbReference type="ARBA" id="ARBA00023002"/>
    </source>
</evidence>
<feature type="domain" description="Vitamin K epoxide reductase" evidence="13">
    <location>
        <begin position="1"/>
        <end position="148"/>
    </location>
</feature>
<evidence type="ECO:0000259" key="13">
    <source>
        <dbReference type="SMART" id="SM00756"/>
    </source>
</evidence>
<evidence type="ECO:0000256" key="3">
    <source>
        <dbReference type="ARBA" id="ARBA00012278"/>
    </source>
</evidence>
<dbReference type="PANTHER" id="PTHR14519:SF5">
    <property type="entry name" value="VITAMIN K EPOXIDE REDUCTASE COMPLEX SUBUNIT 1-LIKE PROTEIN 1"/>
    <property type="match status" value="1"/>
</dbReference>
<dbReference type="Gene3D" id="1.20.1440.130">
    <property type="entry name" value="VKOR domain"/>
    <property type="match status" value="1"/>
</dbReference>
<name>A0A3G4ZQT7_9VIRU</name>
<evidence type="ECO:0000256" key="11">
    <source>
        <dbReference type="ARBA" id="ARBA00023284"/>
    </source>
</evidence>
<keyword evidence="8" id="KW-0560">Oxidoreductase</keyword>
<dbReference type="GO" id="GO:0047057">
    <property type="term" value="F:vitamin-K-epoxide reductase (warfarin-sensitive) activity"/>
    <property type="evidence" value="ECO:0007669"/>
    <property type="project" value="UniProtKB-EC"/>
</dbReference>
<dbReference type="InterPro" id="IPR038354">
    <property type="entry name" value="VKOR_sf"/>
</dbReference>
<gene>
    <name evidence="14" type="ORF">Barrevirus26_3</name>
</gene>
<feature type="transmembrane region" description="Helical" evidence="12">
    <location>
        <begin position="74"/>
        <end position="93"/>
    </location>
</feature>
<keyword evidence="10" id="KW-1015">Disulfide bond</keyword>
<keyword evidence="5" id="KW-0874">Quinone</keyword>
<keyword evidence="4 12" id="KW-0812">Transmembrane</keyword>
<organism evidence="14">
    <name type="scientific">Barrevirus sp</name>
    <dbReference type="NCBI Taxonomy" id="2487763"/>
    <lineage>
        <taxon>Viruses</taxon>
        <taxon>Varidnaviria</taxon>
        <taxon>Bamfordvirae</taxon>
        <taxon>Nucleocytoviricota</taxon>
        <taxon>Megaviricetes</taxon>
        <taxon>Imitervirales</taxon>
        <taxon>Mimiviridae</taxon>
        <taxon>Klosneuvirinae</taxon>
    </lineage>
</organism>
<dbReference type="SMART" id="SM00756">
    <property type="entry name" value="VKc"/>
    <property type="match status" value="1"/>
</dbReference>
<evidence type="ECO:0000256" key="12">
    <source>
        <dbReference type="SAM" id="Phobius"/>
    </source>
</evidence>
<evidence type="ECO:0000256" key="5">
    <source>
        <dbReference type="ARBA" id="ARBA00022719"/>
    </source>
</evidence>
<evidence type="ECO:0000256" key="6">
    <source>
        <dbReference type="ARBA" id="ARBA00022824"/>
    </source>
</evidence>
<protein>
    <recommendedName>
        <fullName evidence="3">vitamin-K-epoxide reductase (warfarin-sensitive)</fullName>
        <ecNumber evidence="3">1.17.4.4</ecNumber>
    </recommendedName>
</protein>
<keyword evidence="6" id="KW-0256">Endoplasmic reticulum</keyword>
<dbReference type="CDD" id="cd12917">
    <property type="entry name" value="VKOR_euk"/>
    <property type="match status" value="1"/>
</dbReference>
<dbReference type="EMBL" id="MK072023">
    <property type="protein sequence ID" value="AYV77270.1"/>
    <property type="molecule type" value="Genomic_DNA"/>
</dbReference>
<keyword evidence="7 12" id="KW-1133">Transmembrane helix</keyword>
<evidence type="ECO:0000256" key="7">
    <source>
        <dbReference type="ARBA" id="ARBA00022989"/>
    </source>
</evidence>
<dbReference type="PANTHER" id="PTHR14519">
    <property type="entry name" value="VITAMIN K EPOXIDE REDUCTASE COMPLEX, SUBUNIT 1"/>
    <property type="match status" value="1"/>
</dbReference>
<comment type="similarity">
    <text evidence="2">Belongs to the VKOR family.</text>
</comment>
<feature type="transmembrane region" description="Helical" evidence="12">
    <location>
        <begin position="126"/>
        <end position="145"/>
    </location>
</feature>
<dbReference type="EC" id="1.17.4.4" evidence="3"/>
<dbReference type="GO" id="GO:0042373">
    <property type="term" value="P:vitamin K metabolic process"/>
    <property type="evidence" value="ECO:0007669"/>
    <property type="project" value="InterPro"/>
</dbReference>
<sequence>MDNIISLLGLIGIAISLYAIYVERSARKSKRYVAVCDMNESVSCSLVLISAYSKLGEVYLGLSKDSIFNLPNSYYGILFYIAITIYPIYPFTIIPFREVLFFGASILSIGVCCLLAWILYFKLNNFCAICATTYILNMFILYQAFSELFY</sequence>
<evidence type="ECO:0000256" key="2">
    <source>
        <dbReference type="ARBA" id="ARBA00006214"/>
    </source>
</evidence>
<accession>A0A3G4ZQT7</accession>
<keyword evidence="11" id="KW-0676">Redox-active center</keyword>
<keyword evidence="9 12" id="KW-0472">Membrane</keyword>
<evidence type="ECO:0000256" key="9">
    <source>
        <dbReference type="ARBA" id="ARBA00023136"/>
    </source>
</evidence>
<dbReference type="Pfam" id="PF07884">
    <property type="entry name" value="VKOR"/>
    <property type="match status" value="1"/>
</dbReference>
<evidence type="ECO:0000313" key="14">
    <source>
        <dbReference type="EMBL" id="AYV77270.1"/>
    </source>
</evidence>
<dbReference type="GO" id="GO:0048038">
    <property type="term" value="F:quinone binding"/>
    <property type="evidence" value="ECO:0007669"/>
    <property type="project" value="UniProtKB-KW"/>
</dbReference>
<dbReference type="InterPro" id="IPR042406">
    <property type="entry name" value="VKORC1/VKORC1L1"/>
</dbReference>
<proteinExistence type="inferred from homology"/>
<evidence type="ECO:0000256" key="10">
    <source>
        <dbReference type="ARBA" id="ARBA00023157"/>
    </source>
</evidence>
<evidence type="ECO:0000256" key="1">
    <source>
        <dbReference type="ARBA" id="ARBA00004477"/>
    </source>
</evidence>
<reference evidence="14" key="1">
    <citation type="submission" date="2018-10" db="EMBL/GenBank/DDBJ databases">
        <title>Hidden diversity of soil giant viruses.</title>
        <authorList>
            <person name="Schulz F."/>
            <person name="Alteio L."/>
            <person name="Goudeau D."/>
            <person name="Ryan E.M."/>
            <person name="Malmstrom R.R."/>
            <person name="Blanchard J."/>
            <person name="Woyke T."/>
        </authorList>
    </citation>
    <scope>NUCLEOTIDE SEQUENCE</scope>
    <source>
        <strain evidence="14">BAV1</strain>
    </source>
</reference>